<feature type="region of interest" description="Disordered" evidence="1">
    <location>
        <begin position="110"/>
        <end position="144"/>
    </location>
</feature>
<proteinExistence type="predicted"/>
<keyword evidence="2" id="KW-0812">Transmembrane</keyword>
<name>A0A9W7AT79_9STRA</name>
<dbReference type="OrthoDB" id="198361at2759"/>
<protein>
    <submittedName>
        <fullName evidence="3">Uncharacterized protein</fullName>
    </submittedName>
</protein>
<evidence type="ECO:0000256" key="1">
    <source>
        <dbReference type="SAM" id="MobiDB-lite"/>
    </source>
</evidence>
<reference evidence="4" key="1">
    <citation type="journal article" date="2023" name="Commun. Biol.">
        <title>Genome analysis of Parmales, the sister group of diatoms, reveals the evolutionary specialization of diatoms from phago-mixotrophs to photoautotrophs.</title>
        <authorList>
            <person name="Ban H."/>
            <person name="Sato S."/>
            <person name="Yoshikawa S."/>
            <person name="Yamada K."/>
            <person name="Nakamura Y."/>
            <person name="Ichinomiya M."/>
            <person name="Sato N."/>
            <person name="Blanc-Mathieu R."/>
            <person name="Endo H."/>
            <person name="Kuwata A."/>
            <person name="Ogata H."/>
        </authorList>
    </citation>
    <scope>NUCLEOTIDE SEQUENCE [LARGE SCALE GENOMIC DNA]</scope>
    <source>
        <strain evidence="4">NIES 3701</strain>
    </source>
</reference>
<gene>
    <name evidence="3" type="ORF">TrST_g6633</name>
</gene>
<evidence type="ECO:0000313" key="4">
    <source>
        <dbReference type="Proteomes" id="UP001165085"/>
    </source>
</evidence>
<feature type="compositionally biased region" description="Pro residues" evidence="1">
    <location>
        <begin position="129"/>
        <end position="140"/>
    </location>
</feature>
<feature type="transmembrane region" description="Helical" evidence="2">
    <location>
        <begin position="36"/>
        <end position="56"/>
    </location>
</feature>
<organism evidence="3 4">
    <name type="scientific">Triparma strigata</name>
    <dbReference type="NCBI Taxonomy" id="1606541"/>
    <lineage>
        <taxon>Eukaryota</taxon>
        <taxon>Sar</taxon>
        <taxon>Stramenopiles</taxon>
        <taxon>Ochrophyta</taxon>
        <taxon>Bolidophyceae</taxon>
        <taxon>Parmales</taxon>
        <taxon>Triparmaceae</taxon>
        <taxon>Triparma</taxon>
    </lineage>
</organism>
<feature type="region of interest" description="Disordered" evidence="1">
    <location>
        <begin position="66"/>
        <end position="94"/>
    </location>
</feature>
<accession>A0A9W7AT79</accession>
<feature type="compositionally biased region" description="Basic and acidic residues" evidence="1">
    <location>
        <begin position="110"/>
        <end position="127"/>
    </location>
</feature>
<comment type="caution">
    <text evidence="3">The sequence shown here is derived from an EMBL/GenBank/DDBJ whole genome shotgun (WGS) entry which is preliminary data.</text>
</comment>
<evidence type="ECO:0000313" key="3">
    <source>
        <dbReference type="EMBL" id="GMH73944.1"/>
    </source>
</evidence>
<dbReference type="EMBL" id="BRXY01000174">
    <property type="protein sequence ID" value="GMH73944.1"/>
    <property type="molecule type" value="Genomic_DNA"/>
</dbReference>
<evidence type="ECO:0000256" key="2">
    <source>
        <dbReference type="SAM" id="Phobius"/>
    </source>
</evidence>
<keyword evidence="4" id="KW-1185">Reference proteome</keyword>
<dbReference type="Proteomes" id="UP001165085">
    <property type="component" value="Unassembled WGS sequence"/>
</dbReference>
<feature type="region of interest" description="Disordered" evidence="1">
    <location>
        <begin position="1"/>
        <end position="30"/>
    </location>
</feature>
<keyword evidence="2" id="KW-1133">Transmembrane helix</keyword>
<keyword evidence="2" id="KW-0472">Membrane</keyword>
<dbReference type="AlphaFoldDB" id="A0A9W7AT79"/>
<sequence length="426" mass="47209">MKGRRGEGRTGSPQRGHHQTSPSKGKQGRGVCGAGGFRTFAICLLSALMAINLYLMHGGRAVEVENSPAPAAPSTDHLKVEVGRPPPSKLSEDQNLQEIVSKLDKVERDAKNLRGQVEKKKLTEDLPNRQPPPPPPPPVRKPVATPVGVQVEVKNAPRAGETMVELPLLATATSDCDKPGMDCRPLVTGCGRSGTHFMADEIMNNNIPVKHERIGAAGSVSWIYGADHDPNLRKLETWFASEEDTVLRESPNFRHFPIVQVVRHPLKAIASLTTCFCGCGSMSCGAWADEPSWEWAGKHIKFSQKYCKTYRREGLCIGYGADTKKGRLVRAIEYWIGWNEMVGGTSHYRLKMEDYSLKELSGVMGWDKYITGGADAVKQQEFKRKSKTTNAYKLTWEEIRALDPELEAKVWELAQLYGYGREVPVN</sequence>